<feature type="non-terminal residue" evidence="2">
    <location>
        <position position="151"/>
    </location>
</feature>
<feature type="region of interest" description="Disordered" evidence="1">
    <location>
        <begin position="130"/>
        <end position="151"/>
    </location>
</feature>
<name>A0A197JGG4_9FUNG</name>
<feature type="compositionally biased region" description="Low complexity" evidence="1">
    <location>
        <begin position="94"/>
        <end position="106"/>
    </location>
</feature>
<gene>
    <name evidence="2" type="ORF">K457DRAFT_24272</name>
</gene>
<evidence type="ECO:0000256" key="1">
    <source>
        <dbReference type="SAM" id="MobiDB-lite"/>
    </source>
</evidence>
<dbReference type="AlphaFoldDB" id="A0A197JGG4"/>
<sequence length="151" mass="15811">MSSSSPQCRSSSPLPAPPSASRRHPEITADGQRVLSQLENTTTMECVSLKGDTPTIVQGLANIELGPANLLSPLSHRTTRDVAVDVDHGPGVTSGPKSASSGRSSKIGYRKRFSRHFKVKEPVLASAASSAPITLVETGEPVQSAAPDRKA</sequence>
<feature type="region of interest" description="Disordered" evidence="1">
    <location>
        <begin position="85"/>
        <end position="107"/>
    </location>
</feature>
<feature type="compositionally biased region" description="Low complexity" evidence="1">
    <location>
        <begin position="1"/>
        <end position="13"/>
    </location>
</feature>
<protein>
    <submittedName>
        <fullName evidence="2">Uncharacterized protein</fullName>
    </submittedName>
</protein>
<evidence type="ECO:0000313" key="2">
    <source>
        <dbReference type="EMBL" id="OAQ24220.1"/>
    </source>
</evidence>
<dbReference type="Proteomes" id="UP000078512">
    <property type="component" value="Unassembled WGS sequence"/>
</dbReference>
<organism evidence="2 3">
    <name type="scientific">Linnemannia elongata AG-77</name>
    <dbReference type="NCBI Taxonomy" id="1314771"/>
    <lineage>
        <taxon>Eukaryota</taxon>
        <taxon>Fungi</taxon>
        <taxon>Fungi incertae sedis</taxon>
        <taxon>Mucoromycota</taxon>
        <taxon>Mortierellomycotina</taxon>
        <taxon>Mortierellomycetes</taxon>
        <taxon>Mortierellales</taxon>
        <taxon>Mortierellaceae</taxon>
        <taxon>Linnemannia</taxon>
    </lineage>
</organism>
<keyword evidence="3" id="KW-1185">Reference proteome</keyword>
<feature type="region of interest" description="Disordered" evidence="1">
    <location>
        <begin position="1"/>
        <end position="27"/>
    </location>
</feature>
<proteinExistence type="predicted"/>
<accession>A0A197JGG4</accession>
<reference evidence="2 3" key="1">
    <citation type="submission" date="2016-05" db="EMBL/GenBank/DDBJ databases">
        <title>Genome sequencing reveals origins of a unique bacterial endosymbiosis in the earliest lineages of terrestrial Fungi.</title>
        <authorList>
            <consortium name="DOE Joint Genome Institute"/>
            <person name="Uehling J."/>
            <person name="Gryganskyi A."/>
            <person name="Hameed K."/>
            <person name="Tschaplinski T."/>
            <person name="Misztal P."/>
            <person name="Wu S."/>
            <person name="Desiro A."/>
            <person name="Vande Pol N."/>
            <person name="Du Z.-Y."/>
            <person name="Zienkiewicz A."/>
            <person name="Zienkiewicz K."/>
            <person name="Morin E."/>
            <person name="Tisserant E."/>
            <person name="Splivallo R."/>
            <person name="Hainaut M."/>
            <person name="Henrissat B."/>
            <person name="Ohm R."/>
            <person name="Kuo A."/>
            <person name="Yan J."/>
            <person name="Lipzen A."/>
            <person name="Nolan M."/>
            <person name="Labutti K."/>
            <person name="Barry K."/>
            <person name="Goldstein A."/>
            <person name="Labbe J."/>
            <person name="Schadt C."/>
            <person name="Tuskan G."/>
            <person name="Grigoriev I."/>
            <person name="Martin F."/>
            <person name="Vilgalys R."/>
            <person name="Bonito G."/>
        </authorList>
    </citation>
    <scope>NUCLEOTIDE SEQUENCE [LARGE SCALE GENOMIC DNA]</scope>
    <source>
        <strain evidence="2 3">AG-77</strain>
    </source>
</reference>
<dbReference type="EMBL" id="KV442098">
    <property type="protein sequence ID" value="OAQ24220.1"/>
    <property type="molecule type" value="Genomic_DNA"/>
</dbReference>
<evidence type="ECO:0000313" key="3">
    <source>
        <dbReference type="Proteomes" id="UP000078512"/>
    </source>
</evidence>